<name>A0ABV6YZ14_UNCC1</name>
<evidence type="ECO:0000313" key="2">
    <source>
        <dbReference type="Proteomes" id="UP001594351"/>
    </source>
</evidence>
<dbReference type="Pfam" id="PF16256">
    <property type="entry name" value="DUF4911"/>
    <property type="match status" value="1"/>
</dbReference>
<protein>
    <submittedName>
        <fullName evidence="1">DUF4911 domain-containing protein</fullName>
    </submittedName>
</protein>
<evidence type="ECO:0000313" key="1">
    <source>
        <dbReference type="EMBL" id="MFC1851435.1"/>
    </source>
</evidence>
<organism evidence="1 2">
    <name type="scientific">candidate division CSSED10-310 bacterium</name>
    <dbReference type="NCBI Taxonomy" id="2855610"/>
    <lineage>
        <taxon>Bacteria</taxon>
        <taxon>Bacteria division CSSED10-310</taxon>
    </lineage>
</organism>
<dbReference type="InterPro" id="IPR032587">
    <property type="entry name" value="DUF4911"/>
</dbReference>
<dbReference type="Proteomes" id="UP001594351">
    <property type="component" value="Unassembled WGS sequence"/>
</dbReference>
<gene>
    <name evidence="1" type="ORF">ACFL27_14655</name>
</gene>
<keyword evidence="2" id="KW-1185">Reference proteome</keyword>
<accession>A0ABV6YZ14</accession>
<dbReference type="EMBL" id="JBHPBY010000188">
    <property type="protein sequence ID" value="MFC1851435.1"/>
    <property type="molecule type" value="Genomic_DNA"/>
</dbReference>
<reference evidence="1 2" key="1">
    <citation type="submission" date="2024-09" db="EMBL/GenBank/DDBJ databases">
        <title>Laminarin stimulates single cell rates of sulfate reduction while oxygen inhibits transcriptomic activity in coastal marine sediment.</title>
        <authorList>
            <person name="Lindsay M."/>
            <person name="Orcutt B."/>
            <person name="Emerson D."/>
            <person name="Stepanauskas R."/>
            <person name="D'Angelo T."/>
        </authorList>
    </citation>
    <scope>NUCLEOTIDE SEQUENCE [LARGE SCALE GENOMIC DNA]</scope>
    <source>
        <strain evidence="1">SAG AM-311-K15</strain>
    </source>
</reference>
<sequence>MDTSALLLKIDKKDIIRLIAVFAGYDNLVNIRTLDQHQGKILIQVAPGCEEEVVTILKSLKKTIGWDFWLEKNGTL</sequence>
<comment type="caution">
    <text evidence="1">The sequence shown here is derived from an EMBL/GenBank/DDBJ whole genome shotgun (WGS) entry which is preliminary data.</text>
</comment>
<proteinExistence type="predicted"/>